<dbReference type="InterPro" id="IPR012340">
    <property type="entry name" value="NA-bd_OB-fold"/>
</dbReference>
<dbReference type="SUPFAM" id="SSF141322">
    <property type="entry name" value="NfeD domain-like"/>
    <property type="match status" value="1"/>
</dbReference>
<reference evidence="9 10" key="1">
    <citation type="journal article" date="2016" name="Sci. Rep.">
        <title>Metabolic traits of an uncultured archaeal lineage -MSBL1- from brine pools of the Red Sea.</title>
        <authorList>
            <person name="Mwirichia R."/>
            <person name="Alam I."/>
            <person name="Rashid M."/>
            <person name="Vinu M."/>
            <person name="Ba-Alawi W."/>
            <person name="Anthony Kamau A."/>
            <person name="Kamanda Ngugi D."/>
            <person name="Goker M."/>
            <person name="Klenk H.P."/>
            <person name="Bajic V."/>
            <person name="Stingl U."/>
        </authorList>
    </citation>
    <scope>NUCLEOTIDE SEQUENCE [LARGE SCALE GENOMIC DNA]</scope>
    <source>
        <strain evidence="9">SCGC-AAA259E17</strain>
    </source>
</reference>
<dbReference type="PANTHER" id="PTHR33507">
    <property type="entry name" value="INNER MEMBRANE PROTEIN YBBJ"/>
    <property type="match status" value="1"/>
</dbReference>
<evidence type="ECO:0000259" key="6">
    <source>
        <dbReference type="Pfam" id="PF01957"/>
    </source>
</evidence>
<evidence type="ECO:0000256" key="5">
    <source>
        <dbReference type="SAM" id="Phobius"/>
    </source>
</evidence>
<evidence type="ECO:0000256" key="4">
    <source>
        <dbReference type="ARBA" id="ARBA00023136"/>
    </source>
</evidence>
<feature type="transmembrane region" description="Helical" evidence="5">
    <location>
        <begin position="302"/>
        <end position="319"/>
    </location>
</feature>
<feature type="transmembrane region" description="Helical" evidence="5">
    <location>
        <begin position="356"/>
        <end position="375"/>
    </location>
</feature>
<evidence type="ECO:0000256" key="1">
    <source>
        <dbReference type="ARBA" id="ARBA00004141"/>
    </source>
</evidence>
<evidence type="ECO:0000313" key="10">
    <source>
        <dbReference type="Proteomes" id="UP000070373"/>
    </source>
</evidence>
<keyword evidence="3 5" id="KW-1133">Transmembrane helix</keyword>
<evidence type="ECO:0000259" key="7">
    <source>
        <dbReference type="Pfam" id="PF24961"/>
    </source>
</evidence>
<evidence type="ECO:0000256" key="2">
    <source>
        <dbReference type="ARBA" id="ARBA00022692"/>
    </source>
</evidence>
<comment type="subcellular location">
    <subcellularLocation>
        <location evidence="1">Membrane</location>
        <topology evidence="1">Multi-pass membrane protein</topology>
    </subcellularLocation>
</comment>
<gene>
    <name evidence="9" type="ORF">AKJ64_02265</name>
</gene>
<dbReference type="AlphaFoldDB" id="A0A133UF01"/>
<dbReference type="GO" id="GO:0016020">
    <property type="term" value="C:membrane"/>
    <property type="evidence" value="ECO:0007669"/>
    <property type="project" value="UniProtKB-SubCell"/>
</dbReference>
<dbReference type="InterPro" id="IPR056738">
    <property type="entry name" value="NfeD1b_N"/>
</dbReference>
<evidence type="ECO:0000313" key="9">
    <source>
        <dbReference type="EMBL" id="KXA92782.1"/>
    </source>
</evidence>
<dbReference type="InterPro" id="IPR002810">
    <property type="entry name" value="NfeD-like_C"/>
</dbReference>
<feature type="transmembrane region" description="Helical" evidence="5">
    <location>
        <begin position="326"/>
        <end position="344"/>
    </location>
</feature>
<dbReference type="Proteomes" id="UP000070373">
    <property type="component" value="Unassembled WGS sequence"/>
</dbReference>
<organism evidence="9 10">
    <name type="scientific">candidate division MSBL1 archaeon SCGC-AAA259E17</name>
    <dbReference type="NCBI Taxonomy" id="1698263"/>
    <lineage>
        <taxon>Archaea</taxon>
        <taxon>Methanobacteriati</taxon>
        <taxon>Methanobacteriota</taxon>
        <taxon>candidate division MSBL1</taxon>
    </lineage>
</organism>
<dbReference type="Gene3D" id="2.40.50.140">
    <property type="entry name" value="Nucleic acid-binding proteins"/>
    <property type="match status" value="1"/>
</dbReference>
<keyword evidence="2 5" id="KW-0812">Transmembrane</keyword>
<comment type="caution">
    <text evidence="9">The sequence shown here is derived from an EMBL/GenBank/DDBJ whole genome shotgun (WGS) entry which is preliminary data.</text>
</comment>
<accession>A0A133UF01</accession>
<name>A0A133UF01_9EURY</name>
<dbReference type="InterPro" id="IPR056739">
    <property type="entry name" value="NfeD_membrane"/>
</dbReference>
<keyword evidence="4 5" id="KW-0472">Membrane</keyword>
<dbReference type="Pfam" id="PF25145">
    <property type="entry name" value="NfeD1b_N"/>
    <property type="match status" value="1"/>
</dbReference>
<evidence type="ECO:0000259" key="8">
    <source>
        <dbReference type="Pfam" id="PF25145"/>
    </source>
</evidence>
<feature type="domain" description="NfeD-like C-terminal" evidence="6">
    <location>
        <begin position="388"/>
        <end position="434"/>
    </location>
</feature>
<dbReference type="InterPro" id="IPR029045">
    <property type="entry name" value="ClpP/crotonase-like_dom_sf"/>
</dbReference>
<dbReference type="Pfam" id="PF01957">
    <property type="entry name" value="NfeD"/>
    <property type="match status" value="1"/>
</dbReference>
<evidence type="ECO:0000256" key="3">
    <source>
        <dbReference type="ARBA" id="ARBA00022989"/>
    </source>
</evidence>
<feature type="transmembrane region" description="Helical" evidence="5">
    <location>
        <begin position="249"/>
        <end position="271"/>
    </location>
</feature>
<dbReference type="Pfam" id="PF24961">
    <property type="entry name" value="NfeD_membrane"/>
    <property type="match status" value="1"/>
</dbReference>
<dbReference type="InterPro" id="IPR052165">
    <property type="entry name" value="Membrane_assoc_protease"/>
</dbReference>
<dbReference type="EMBL" id="LHXN01000031">
    <property type="protein sequence ID" value="KXA92782.1"/>
    <property type="molecule type" value="Genomic_DNA"/>
</dbReference>
<dbReference type="SUPFAM" id="SSF52096">
    <property type="entry name" value="ClpP/crotonase"/>
    <property type="match status" value="1"/>
</dbReference>
<dbReference type="Gene3D" id="3.90.226.10">
    <property type="entry name" value="2-enoyl-CoA Hydratase, Chain A, domain 1"/>
    <property type="match status" value="1"/>
</dbReference>
<keyword evidence="10" id="KW-1185">Reference proteome</keyword>
<feature type="domain" description="NfeD integral membrane" evidence="7">
    <location>
        <begin position="258"/>
        <end position="372"/>
    </location>
</feature>
<proteinExistence type="predicted"/>
<feature type="domain" description="NfeD1b N-terminal" evidence="8">
    <location>
        <begin position="69"/>
        <end position="226"/>
    </location>
</feature>
<feature type="transmembrane region" description="Helical" evidence="5">
    <location>
        <begin position="278"/>
        <end position="296"/>
    </location>
</feature>
<protein>
    <submittedName>
        <fullName evidence="9">Uncharacterized protein</fullName>
    </submittedName>
</protein>
<sequence length="451" mass="47920">MKNSSHMGFVEKNPPCFFGRKRKRSSKLNYYVDGKMEPRKIWLAVSVGLLAAGILGLPMSKAANQGKTVYIAEIDDETIDSGTAHYIGNAVTRAEKDDAPLVIKMDTPGGLLQPTKEIVDRVLNSETKVVCWTTPRGAYAYSAGVYILLSSDVAAMDEGTSIGSAEPKPSDNKTVHAMARWIEEVAESQGRPGPVARRFVTKNRTMGAEEALEENLIDVKAENLGQILGYLKIQKAETKNLGRGVSDTLLSLLSTPQIALLLLILGILGVIAELKGAGIGFAGILGGICILLSFLGLQALEVHALGVLLIAAGAALMAIEVVKAGFGAFGIGGGIALLLGVIFIGGEPWVQVSGSFVWGATIALMAIFGALTWAVRKATEREVKTGIETMVGKRGEVTETIDPDGVVRVRGERWSATSSEKIEEGEEIAVTEVTERKGLTTLVVEKASEAN</sequence>